<dbReference type="GO" id="GO:0000976">
    <property type="term" value="F:transcription cis-regulatory region binding"/>
    <property type="evidence" value="ECO:0007669"/>
    <property type="project" value="TreeGrafter"/>
</dbReference>
<keyword evidence="1" id="KW-0539">Nucleus</keyword>
<dbReference type="GO" id="GO:0003712">
    <property type="term" value="F:transcription coregulator activity"/>
    <property type="evidence" value="ECO:0007669"/>
    <property type="project" value="TreeGrafter"/>
</dbReference>
<comment type="caution">
    <text evidence="3">The sequence shown here is derived from an EMBL/GenBank/DDBJ whole genome shotgun (WGS) entry which is preliminary data.</text>
</comment>
<name>A0A2K3KDI0_TRIPR</name>
<keyword evidence="1" id="KW-0862">Zinc</keyword>
<comment type="domain">
    <text evidence="1">The PHD-type zinc finger mediates the binding to H3K4me3.</text>
</comment>
<proteinExistence type="inferred from homology"/>
<keyword evidence="1" id="KW-0805">Transcription regulation</keyword>
<dbReference type="GO" id="GO:0006355">
    <property type="term" value="P:regulation of DNA-templated transcription"/>
    <property type="evidence" value="ECO:0007669"/>
    <property type="project" value="UniProtKB-UniRule"/>
</dbReference>
<dbReference type="InterPro" id="IPR045104">
    <property type="entry name" value="Alfin"/>
</dbReference>
<dbReference type="InterPro" id="IPR021998">
    <property type="entry name" value="Alfin_N"/>
</dbReference>
<dbReference type="PANTHER" id="PTHR12321">
    <property type="entry name" value="CPG BINDING PROTEIN"/>
    <property type="match status" value="1"/>
</dbReference>
<dbReference type="GO" id="GO:0008270">
    <property type="term" value="F:zinc ion binding"/>
    <property type="evidence" value="ECO:0007669"/>
    <property type="project" value="UniProtKB-KW"/>
</dbReference>
<keyword evidence="1" id="KW-0156">Chromatin regulator</keyword>
<keyword evidence="1" id="KW-0863">Zinc-finger</keyword>
<dbReference type="GO" id="GO:0006325">
    <property type="term" value="P:chromatin organization"/>
    <property type="evidence" value="ECO:0007669"/>
    <property type="project" value="UniProtKB-UniRule"/>
</dbReference>
<evidence type="ECO:0000256" key="1">
    <source>
        <dbReference type="RuleBase" id="RU369089"/>
    </source>
</evidence>
<protein>
    <recommendedName>
        <fullName evidence="1">PHD finger protein ALFIN-LIKE</fullName>
    </recommendedName>
</protein>
<comment type="similarity">
    <text evidence="1">Belongs to the Alfin family.</text>
</comment>
<accession>A0A2K3KDI0</accession>
<gene>
    <name evidence="3" type="ORF">L195_g062048</name>
</gene>
<dbReference type="STRING" id="57577.A0A2K3KDI0"/>
<dbReference type="Pfam" id="PF12165">
    <property type="entry name" value="Alfin"/>
    <property type="match status" value="1"/>
</dbReference>
<comment type="subcellular location">
    <subcellularLocation>
        <location evidence="1">Nucleus</location>
    </subcellularLocation>
</comment>
<dbReference type="Proteomes" id="UP000236291">
    <property type="component" value="Unassembled WGS sequence"/>
</dbReference>
<dbReference type="AlphaFoldDB" id="A0A2K3KDI0"/>
<dbReference type="PANTHER" id="PTHR12321:SF98">
    <property type="entry name" value="PHD FINGER PROTEIN ALFIN-LIKE 5"/>
    <property type="match status" value="1"/>
</dbReference>
<dbReference type="GO" id="GO:0042393">
    <property type="term" value="F:histone binding"/>
    <property type="evidence" value="ECO:0007669"/>
    <property type="project" value="UniProtKB-UniRule"/>
</dbReference>
<evidence type="ECO:0000313" key="4">
    <source>
        <dbReference type="Proteomes" id="UP000236291"/>
    </source>
</evidence>
<reference evidence="3 4" key="1">
    <citation type="journal article" date="2014" name="Am. J. Bot.">
        <title>Genome assembly and annotation for red clover (Trifolium pratense; Fabaceae).</title>
        <authorList>
            <person name="Istvanek J."/>
            <person name="Jaros M."/>
            <person name="Krenek A."/>
            <person name="Repkova J."/>
        </authorList>
    </citation>
    <scope>NUCLEOTIDE SEQUENCE [LARGE SCALE GENOMIC DNA]</scope>
    <source>
        <strain evidence="4">cv. Tatra</strain>
        <tissue evidence="3">Young leaves</tissue>
    </source>
</reference>
<feature type="domain" description="Alfin N-terminal" evidence="2">
    <location>
        <begin position="23"/>
        <end position="80"/>
    </location>
</feature>
<evidence type="ECO:0000313" key="3">
    <source>
        <dbReference type="EMBL" id="PNX64299.1"/>
    </source>
</evidence>
<keyword evidence="1" id="KW-0479">Metal-binding</keyword>
<sequence>RHSKVNAQGRLEKLLWNSFSRLIEEIPSELHEPPLGINFARSGMQKTDWLSLVASHSDSWLFGVAFYYGTQFVFSKSDRHFMC</sequence>
<organism evidence="3 4">
    <name type="scientific">Trifolium pratense</name>
    <name type="common">Red clover</name>
    <dbReference type="NCBI Taxonomy" id="57577"/>
    <lineage>
        <taxon>Eukaryota</taxon>
        <taxon>Viridiplantae</taxon>
        <taxon>Streptophyta</taxon>
        <taxon>Embryophyta</taxon>
        <taxon>Tracheophyta</taxon>
        <taxon>Spermatophyta</taxon>
        <taxon>Magnoliopsida</taxon>
        <taxon>eudicotyledons</taxon>
        <taxon>Gunneridae</taxon>
        <taxon>Pentapetalae</taxon>
        <taxon>rosids</taxon>
        <taxon>fabids</taxon>
        <taxon>Fabales</taxon>
        <taxon>Fabaceae</taxon>
        <taxon>Papilionoideae</taxon>
        <taxon>50 kb inversion clade</taxon>
        <taxon>NPAAA clade</taxon>
        <taxon>Hologalegina</taxon>
        <taxon>IRL clade</taxon>
        <taxon>Trifolieae</taxon>
        <taxon>Trifolium</taxon>
    </lineage>
</organism>
<dbReference type="EMBL" id="ASHM01164183">
    <property type="protein sequence ID" value="PNX64299.1"/>
    <property type="molecule type" value="Genomic_DNA"/>
</dbReference>
<feature type="non-terminal residue" evidence="3">
    <location>
        <position position="1"/>
    </location>
</feature>
<dbReference type="GO" id="GO:0005634">
    <property type="term" value="C:nucleus"/>
    <property type="evidence" value="ECO:0007669"/>
    <property type="project" value="UniProtKB-SubCell"/>
</dbReference>
<evidence type="ECO:0000259" key="2">
    <source>
        <dbReference type="Pfam" id="PF12165"/>
    </source>
</evidence>
<keyword evidence="1" id="KW-0804">Transcription</keyword>
<comment type="subunit">
    <text evidence="1">Interacts with H3K4me3 and to a lesser extent with H3K4me2.</text>
</comment>
<reference evidence="3 4" key="2">
    <citation type="journal article" date="2017" name="Front. Plant Sci.">
        <title>Gene Classification and Mining of Molecular Markers Useful in Red Clover (Trifolium pratense) Breeding.</title>
        <authorList>
            <person name="Istvanek J."/>
            <person name="Dluhosova J."/>
            <person name="Dluhos P."/>
            <person name="Patkova L."/>
            <person name="Nedelnik J."/>
            <person name="Repkova J."/>
        </authorList>
    </citation>
    <scope>NUCLEOTIDE SEQUENCE [LARGE SCALE GENOMIC DNA]</scope>
    <source>
        <strain evidence="4">cv. Tatra</strain>
        <tissue evidence="3">Young leaves</tissue>
    </source>
</reference>
<comment type="function">
    <text evidence="1">Histone-binding component that specifically recognizes H3 tails trimethylated on 'Lys-4' (H3K4me3), which mark transcription start sites of virtually all active genes.</text>
</comment>